<dbReference type="AlphaFoldDB" id="A0A9D9H616"/>
<sequence length="204" mass="22332">MKRAAIFFLLVLSLSGVSAAPELWIGASFAADRNIVSEDIAASFPAMGESISVIRSLGLDLDLTFFPFEEVRIGATAGYSVLLPIGISEAGGPNIGYITYDIDTRQDAYAGIAYYQFFTPVLGAFLTCSFQYSWYRTAMAHIPNDSAPMEFFKEEEYGVMGELGIITRSGNMYFRLGIAGFYDLKHLENPGYRFTLLAGGGMII</sequence>
<dbReference type="EMBL" id="JADIMT010000053">
    <property type="protein sequence ID" value="MBO8436163.1"/>
    <property type="molecule type" value="Genomic_DNA"/>
</dbReference>
<reference evidence="2" key="1">
    <citation type="submission" date="2020-10" db="EMBL/GenBank/DDBJ databases">
        <authorList>
            <person name="Gilroy R."/>
        </authorList>
    </citation>
    <scope>NUCLEOTIDE SEQUENCE</scope>
    <source>
        <strain evidence="2">7293</strain>
    </source>
</reference>
<accession>A0A9D9H616</accession>
<comment type="caution">
    <text evidence="2">The sequence shown here is derived from an EMBL/GenBank/DDBJ whole genome shotgun (WGS) entry which is preliminary data.</text>
</comment>
<evidence type="ECO:0000256" key="1">
    <source>
        <dbReference type="SAM" id="SignalP"/>
    </source>
</evidence>
<name>A0A9D9H616_9SPIO</name>
<feature type="signal peptide" evidence="1">
    <location>
        <begin position="1"/>
        <end position="19"/>
    </location>
</feature>
<evidence type="ECO:0008006" key="4">
    <source>
        <dbReference type="Google" id="ProtNLM"/>
    </source>
</evidence>
<reference evidence="2" key="2">
    <citation type="journal article" date="2021" name="PeerJ">
        <title>Extensive microbial diversity within the chicken gut microbiome revealed by metagenomics and culture.</title>
        <authorList>
            <person name="Gilroy R."/>
            <person name="Ravi A."/>
            <person name="Getino M."/>
            <person name="Pursley I."/>
            <person name="Horton D.L."/>
            <person name="Alikhan N.F."/>
            <person name="Baker D."/>
            <person name="Gharbi K."/>
            <person name="Hall N."/>
            <person name="Watson M."/>
            <person name="Adriaenssens E.M."/>
            <person name="Foster-Nyarko E."/>
            <person name="Jarju S."/>
            <person name="Secka A."/>
            <person name="Antonio M."/>
            <person name="Oren A."/>
            <person name="Chaudhuri R.R."/>
            <person name="La Ragione R."/>
            <person name="Hildebrand F."/>
            <person name="Pallen M.J."/>
        </authorList>
    </citation>
    <scope>NUCLEOTIDE SEQUENCE</scope>
    <source>
        <strain evidence="2">7293</strain>
    </source>
</reference>
<keyword evidence="1" id="KW-0732">Signal</keyword>
<gene>
    <name evidence="2" type="ORF">IAA97_04215</name>
</gene>
<evidence type="ECO:0000313" key="3">
    <source>
        <dbReference type="Proteomes" id="UP000823615"/>
    </source>
</evidence>
<organism evidence="2 3">
    <name type="scientific">Candidatus Ornithospirochaeta stercoripullorum</name>
    <dbReference type="NCBI Taxonomy" id="2840899"/>
    <lineage>
        <taxon>Bacteria</taxon>
        <taxon>Pseudomonadati</taxon>
        <taxon>Spirochaetota</taxon>
        <taxon>Spirochaetia</taxon>
        <taxon>Spirochaetales</taxon>
        <taxon>Spirochaetaceae</taxon>
        <taxon>Spirochaetaceae incertae sedis</taxon>
        <taxon>Candidatus Ornithospirochaeta</taxon>
    </lineage>
</organism>
<evidence type="ECO:0000313" key="2">
    <source>
        <dbReference type="EMBL" id="MBO8436163.1"/>
    </source>
</evidence>
<protein>
    <recommendedName>
        <fullName evidence="4">Outer membrane protein beta-barrel domain-containing protein</fullName>
    </recommendedName>
</protein>
<dbReference type="Proteomes" id="UP000823615">
    <property type="component" value="Unassembled WGS sequence"/>
</dbReference>
<feature type="chain" id="PRO_5039019057" description="Outer membrane protein beta-barrel domain-containing protein" evidence="1">
    <location>
        <begin position="20"/>
        <end position="204"/>
    </location>
</feature>
<proteinExistence type="predicted"/>